<protein>
    <recommendedName>
        <fullName evidence="10">Ion-translocating oxidoreductase complex subunit B</fullName>
        <ecNumber evidence="10">7.-.-.-</ecNumber>
    </recommendedName>
    <alternativeName>
        <fullName evidence="10">Rnf electron transport complex subunit B</fullName>
    </alternativeName>
</protein>
<dbReference type="STRING" id="880073.Cabys_3129"/>
<dbReference type="OrthoDB" id="9789936at2"/>
<keyword evidence="4 10" id="KW-0677">Repeat</keyword>
<reference evidence="14 15" key="1">
    <citation type="submission" date="2011-09" db="EMBL/GenBank/DDBJ databases">
        <title>The permanent draft genome of Caldithrix abyssi DSM 13497.</title>
        <authorList>
            <consortium name="US DOE Joint Genome Institute (JGI-PGF)"/>
            <person name="Lucas S."/>
            <person name="Han J."/>
            <person name="Lapidus A."/>
            <person name="Bruce D."/>
            <person name="Goodwin L."/>
            <person name="Pitluck S."/>
            <person name="Peters L."/>
            <person name="Kyrpides N."/>
            <person name="Mavromatis K."/>
            <person name="Ivanova N."/>
            <person name="Mikhailova N."/>
            <person name="Chertkov O."/>
            <person name="Detter J.C."/>
            <person name="Tapia R."/>
            <person name="Han C."/>
            <person name="Land M."/>
            <person name="Hauser L."/>
            <person name="Markowitz V."/>
            <person name="Cheng J.-F."/>
            <person name="Hugenholtz P."/>
            <person name="Woyke T."/>
            <person name="Wu D."/>
            <person name="Spring S."/>
            <person name="Brambilla E."/>
            <person name="Klenk H.-P."/>
            <person name="Eisen J.A."/>
        </authorList>
    </citation>
    <scope>NUCLEOTIDE SEQUENCE [LARGE SCALE GENOMIC DNA]</scope>
    <source>
        <strain evidence="14 15">DSM 13497</strain>
    </source>
</reference>
<dbReference type="Gene3D" id="1.10.15.40">
    <property type="entry name" value="Electron transport complex subunit B, putative Fe-S cluster"/>
    <property type="match status" value="1"/>
</dbReference>
<dbReference type="EC" id="7.-.-.-" evidence="10"/>
<comment type="subcellular location">
    <subcellularLocation>
        <location evidence="10">Cell membrane</location>
    </subcellularLocation>
</comment>
<feature type="domain" description="4Fe-4S ferredoxin-type" evidence="11">
    <location>
        <begin position="161"/>
        <end position="190"/>
    </location>
</feature>
<evidence type="ECO:0000256" key="4">
    <source>
        <dbReference type="ARBA" id="ARBA00022737"/>
    </source>
</evidence>
<keyword evidence="5 10" id="KW-1278">Translocase</keyword>
<feature type="binding site" evidence="10">
    <location>
        <position position="74"/>
    </location>
    <ligand>
        <name>[4Fe-4S] cluster</name>
        <dbReference type="ChEBI" id="CHEBI:49883"/>
        <label>1</label>
    </ligand>
</feature>
<dbReference type="EMBL" id="CM001402">
    <property type="protein sequence ID" value="EHO39974.1"/>
    <property type="molecule type" value="Genomic_DNA"/>
</dbReference>
<keyword evidence="6 10" id="KW-0249">Electron transport</keyword>
<organism evidence="14 15">
    <name type="scientific">Caldithrix abyssi DSM 13497</name>
    <dbReference type="NCBI Taxonomy" id="880073"/>
    <lineage>
        <taxon>Bacteria</taxon>
        <taxon>Pseudomonadati</taxon>
        <taxon>Calditrichota</taxon>
        <taxon>Calditrichia</taxon>
        <taxon>Calditrichales</taxon>
        <taxon>Calditrichaceae</taxon>
        <taxon>Caldithrix</taxon>
    </lineage>
</organism>
<feature type="region of interest" description="Hydrophobic" evidence="10">
    <location>
        <begin position="1"/>
        <end position="26"/>
    </location>
</feature>
<keyword evidence="7 10" id="KW-0408">Iron</keyword>
<evidence type="ECO:0000259" key="12">
    <source>
        <dbReference type="PROSITE" id="PS51656"/>
    </source>
</evidence>
<feature type="binding site" evidence="10">
    <location>
        <position position="173"/>
    </location>
    <ligand>
        <name>[4Fe-4S] cluster</name>
        <dbReference type="ChEBI" id="CHEBI:49883"/>
        <label>3</label>
    </ligand>
</feature>
<dbReference type="GO" id="GO:0009055">
    <property type="term" value="F:electron transfer activity"/>
    <property type="evidence" value="ECO:0007669"/>
    <property type="project" value="InterPro"/>
</dbReference>
<feature type="domain" description="4Fe-4S ferredoxin-type" evidence="11">
    <location>
        <begin position="235"/>
        <end position="264"/>
    </location>
</feature>
<dbReference type="AlphaFoldDB" id="H1XPQ3"/>
<evidence type="ECO:0000256" key="5">
    <source>
        <dbReference type="ARBA" id="ARBA00022967"/>
    </source>
</evidence>
<evidence type="ECO:0000313" key="14">
    <source>
        <dbReference type="EMBL" id="EHO39974.1"/>
    </source>
</evidence>
<dbReference type="InterPro" id="IPR050395">
    <property type="entry name" value="4Fe4S_Ferredoxin_RnfB"/>
</dbReference>
<dbReference type="PaxDb" id="880073-Calab_0328"/>
<dbReference type="HOGENOM" id="CLU_053470_0_0_0"/>
<dbReference type="InterPro" id="IPR017896">
    <property type="entry name" value="4Fe4S_Fe-S-bd"/>
</dbReference>
<comment type="similarity">
    <text evidence="10">Belongs to the 4Fe4S bacterial-type ferredoxin family. RnfB subfamily.</text>
</comment>
<comment type="subunit">
    <text evidence="10">The complex is composed of six subunits: RnfA, RnfB, RnfC, RnfD, RnfE and RnfG.</text>
</comment>
<dbReference type="GO" id="GO:0046872">
    <property type="term" value="F:metal ion binding"/>
    <property type="evidence" value="ECO:0007669"/>
    <property type="project" value="UniProtKB-KW"/>
</dbReference>
<dbReference type="Pfam" id="PF12800">
    <property type="entry name" value="Fer4_4"/>
    <property type="match status" value="1"/>
</dbReference>
<dbReference type="Pfam" id="PF00037">
    <property type="entry name" value="Fer4"/>
    <property type="match status" value="2"/>
</dbReference>
<feature type="binding site" evidence="10">
    <location>
        <position position="170"/>
    </location>
    <ligand>
        <name>[4Fe-4S] cluster</name>
        <dbReference type="ChEBI" id="CHEBI:49883"/>
        <label>3</label>
    </ligand>
</feature>
<dbReference type="SUPFAM" id="SSF54862">
    <property type="entry name" value="4Fe-4S ferredoxins"/>
    <property type="match status" value="1"/>
</dbReference>
<dbReference type="PROSITE" id="PS51379">
    <property type="entry name" value="4FE4S_FER_2"/>
    <property type="match status" value="3"/>
</dbReference>
<comment type="caution">
    <text evidence="10">Lacks conserved residue(s) required for the propagation of feature annotation.</text>
</comment>
<feature type="binding site" evidence="10">
    <location>
        <position position="49"/>
    </location>
    <ligand>
        <name>[4Fe-4S] cluster</name>
        <dbReference type="ChEBI" id="CHEBI:49883"/>
        <label>1</label>
    </ligand>
</feature>
<dbReference type="GO" id="GO:0022900">
    <property type="term" value="P:electron transport chain"/>
    <property type="evidence" value="ECO:0007669"/>
    <property type="project" value="UniProtKB-UniRule"/>
</dbReference>
<keyword evidence="3 10" id="KW-0479">Metal-binding</keyword>
<dbReference type="PROSITE" id="PS51656">
    <property type="entry name" value="4FE4S"/>
    <property type="match status" value="1"/>
</dbReference>
<dbReference type="eggNOG" id="COG2221">
    <property type="taxonomic scope" value="Bacteria"/>
</dbReference>
<feature type="binding site" evidence="10">
    <location>
        <position position="176"/>
    </location>
    <ligand>
        <name>[4Fe-4S] cluster</name>
        <dbReference type="ChEBI" id="CHEBI:49883"/>
        <label>3</label>
    </ligand>
</feature>
<evidence type="ECO:0000313" key="16">
    <source>
        <dbReference type="Proteomes" id="UP000183868"/>
    </source>
</evidence>
<evidence type="ECO:0000256" key="2">
    <source>
        <dbReference type="ARBA" id="ARBA00022485"/>
    </source>
</evidence>
<evidence type="ECO:0000256" key="1">
    <source>
        <dbReference type="ARBA" id="ARBA00022448"/>
    </source>
</evidence>
<dbReference type="PROSITE" id="PS00198">
    <property type="entry name" value="4FE4S_FER_1"/>
    <property type="match status" value="1"/>
</dbReference>
<dbReference type="GO" id="GO:0005886">
    <property type="term" value="C:plasma membrane"/>
    <property type="evidence" value="ECO:0007669"/>
    <property type="project" value="UniProtKB-SubCell"/>
</dbReference>
<dbReference type="eggNOG" id="COG2878">
    <property type="taxonomic scope" value="Bacteria"/>
</dbReference>
<keyword evidence="9 10" id="KW-0472">Membrane</keyword>
<dbReference type="EMBL" id="CP018099">
    <property type="protein sequence ID" value="APF19877.1"/>
    <property type="molecule type" value="Genomic_DNA"/>
</dbReference>
<feature type="binding site" evidence="10">
    <location>
        <position position="137"/>
    </location>
    <ligand>
        <name>[4Fe-4S] cluster</name>
        <dbReference type="ChEBI" id="CHEBI:49883"/>
        <label>2</label>
    </ligand>
</feature>
<keyword evidence="10" id="KW-1003">Cell membrane</keyword>
<dbReference type="Proteomes" id="UP000004671">
    <property type="component" value="Chromosome"/>
</dbReference>
<accession>H1XPQ3</accession>
<evidence type="ECO:0000256" key="10">
    <source>
        <dbReference type="HAMAP-Rule" id="MF_00463"/>
    </source>
</evidence>
<feature type="binding site" evidence="10">
    <location>
        <position position="180"/>
    </location>
    <ligand>
        <name>[4Fe-4S] cluster</name>
        <dbReference type="ChEBI" id="CHEBI:49883"/>
        <label>2</label>
    </ligand>
</feature>
<feature type="domain" description="4Fe-4S" evidence="12">
    <location>
        <begin position="32"/>
        <end position="91"/>
    </location>
</feature>
<dbReference type="HAMAP" id="MF_00463">
    <property type="entry name" value="RsxB_RnfB"/>
    <property type="match status" value="1"/>
</dbReference>
<dbReference type="PANTHER" id="PTHR43560">
    <property type="entry name" value="ION-TRANSLOCATING OXIDOREDUCTASE COMPLEX SUBUNIT B"/>
    <property type="match status" value="1"/>
</dbReference>
<evidence type="ECO:0000313" key="13">
    <source>
        <dbReference type="EMBL" id="APF19877.1"/>
    </source>
</evidence>
<keyword evidence="1 10" id="KW-0813">Transport</keyword>
<keyword evidence="8 10" id="KW-0411">Iron-sulfur</keyword>
<evidence type="ECO:0000256" key="3">
    <source>
        <dbReference type="ARBA" id="ARBA00022723"/>
    </source>
</evidence>
<dbReference type="Pfam" id="PF04060">
    <property type="entry name" value="FeS"/>
    <property type="match status" value="1"/>
</dbReference>
<dbReference type="GO" id="GO:0051539">
    <property type="term" value="F:4 iron, 4 sulfur cluster binding"/>
    <property type="evidence" value="ECO:0007669"/>
    <property type="project" value="UniProtKB-UniRule"/>
</dbReference>
<dbReference type="KEGG" id="caby:Cabys_3129"/>
<dbReference type="RefSeq" id="WP_006926881.1">
    <property type="nucleotide sequence ID" value="NZ_CM001402.1"/>
</dbReference>
<comment type="cofactor">
    <cofactor evidence="10">
        <name>[4Fe-4S] cluster</name>
        <dbReference type="ChEBI" id="CHEBI:49883"/>
    </cofactor>
    <text evidence="10">Binds 3 [4Fe-4S] clusters.</text>
</comment>
<dbReference type="InterPro" id="IPR017900">
    <property type="entry name" value="4Fe4S_Fe_S_CS"/>
</dbReference>
<feature type="binding site" evidence="10">
    <location>
        <position position="147"/>
    </location>
    <ligand>
        <name>[4Fe-4S] cluster</name>
        <dbReference type="ChEBI" id="CHEBI:49883"/>
        <label>2</label>
    </ligand>
</feature>
<evidence type="ECO:0000256" key="9">
    <source>
        <dbReference type="ARBA" id="ARBA00023136"/>
    </source>
</evidence>
<dbReference type="InParanoid" id="H1XPQ3"/>
<proteinExistence type="inferred from homology"/>
<comment type="function">
    <text evidence="10">Part of a membrane-bound complex that couples electron transfer with translocation of ions across the membrane.</text>
</comment>
<keyword evidence="15" id="KW-1185">Reference proteome</keyword>
<sequence length="270" mass="28961" precursor="true">MFEILLPGVILAGFALISASGLFVASKKFYVYEDPRIDQVEALLPGANCGGCGLAGCRSLAEHMVNQKTVEPPCPVAEAAIMQQIAELLGLEASVQEKQVATLLCNGTHENTRDALEYHGIHDCWAAMVVTDSIKDCAFSCLGLGSCVAVCNFGAMRIENGIVVIDEEKCTGCGICIAHCPKNLLLLRPVSAQTVVVCSNTDRGPEARKVCKTACIGCMKCQKVCQHQAIFVQNFLARIDYEKCTNCGDCVEACPTNAIEMRGQEVYVTA</sequence>
<dbReference type="Gene3D" id="3.30.70.20">
    <property type="match status" value="2"/>
</dbReference>
<evidence type="ECO:0000259" key="11">
    <source>
        <dbReference type="PROSITE" id="PS51379"/>
    </source>
</evidence>
<dbReference type="PANTHER" id="PTHR43560:SF1">
    <property type="entry name" value="ION-TRANSLOCATING OXIDOREDUCTASE COMPLEX SUBUNIT B"/>
    <property type="match status" value="1"/>
</dbReference>
<dbReference type="Proteomes" id="UP000183868">
    <property type="component" value="Chromosome"/>
</dbReference>
<evidence type="ECO:0000256" key="8">
    <source>
        <dbReference type="ARBA" id="ARBA00023014"/>
    </source>
</evidence>
<feature type="binding site" evidence="10">
    <location>
        <position position="141"/>
    </location>
    <ligand>
        <name>[4Fe-4S] cluster</name>
        <dbReference type="ChEBI" id="CHEBI:49883"/>
        <label>2</label>
    </ligand>
</feature>
<dbReference type="CDD" id="cd10549">
    <property type="entry name" value="MtMvhB_like"/>
    <property type="match status" value="1"/>
</dbReference>
<reference evidence="13 16" key="2">
    <citation type="submission" date="2016-11" db="EMBL/GenBank/DDBJ databases">
        <title>Genomic analysis of Caldithrix abyssi and proposal of a novel bacterial phylum Caldithrichaeota.</title>
        <authorList>
            <person name="Kublanov I."/>
            <person name="Sigalova O."/>
            <person name="Gavrilov S."/>
            <person name="Lebedinsky A."/>
            <person name="Ivanova N."/>
            <person name="Daum C."/>
            <person name="Reddy T."/>
            <person name="Klenk H.P."/>
            <person name="Goker M."/>
            <person name="Reva O."/>
            <person name="Miroshnichenko M."/>
            <person name="Kyprides N."/>
            <person name="Woyke T."/>
            <person name="Gelfand M."/>
        </authorList>
    </citation>
    <scope>NUCLEOTIDE SEQUENCE [LARGE SCALE GENOMIC DNA]</scope>
    <source>
        <strain evidence="13 16">LF13</strain>
    </source>
</reference>
<evidence type="ECO:0000313" key="15">
    <source>
        <dbReference type="Proteomes" id="UP000004671"/>
    </source>
</evidence>
<feature type="domain" description="4Fe-4S ferredoxin-type" evidence="11">
    <location>
        <begin position="206"/>
        <end position="234"/>
    </location>
</feature>
<feature type="binding site" evidence="10">
    <location>
        <position position="151"/>
    </location>
    <ligand>
        <name>[4Fe-4S] cluster</name>
        <dbReference type="ChEBI" id="CHEBI:49883"/>
        <label>3</label>
    </ligand>
</feature>
<evidence type="ECO:0000256" key="7">
    <source>
        <dbReference type="ARBA" id="ARBA00023004"/>
    </source>
</evidence>
<feature type="binding site" evidence="10">
    <location>
        <position position="57"/>
    </location>
    <ligand>
        <name>[4Fe-4S] cluster</name>
        <dbReference type="ChEBI" id="CHEBI:49883"/>
        <label>1</label>
    </ligand>
</feature>
<name>H1XPQ3_CALAY</name>
<dbReference type="InterPro" id="IPR010207">
    <property type="entry name" value="Elect_transpt_cplx_RnfB/RsxB"/>
</dbReference>
<feature type="binding site" evidence="10">
    <location>
        <position position="52"/>
    </location>
    <ligand>
        <name>[4Fe-4S] cluster</name>
        <dbReference type="ChEBI" id="CHEBI:49883"/>
        <label>1</label>
    </ligand>
</feature>
<gene>
    <name evidence="10" type="primary">rnfB</name>
    <name evidence="13" type="ORF">Cabys_3129</name>
    <name evidence="14" type="ORF">Calab_0328</name>
</gene>
<evidence type="ECO:0000256" key="6">
    <source>
        <dbReference type="ARBA" id="ARBA00022982"/>
    </source>
</evidence>
<keyword evidence="2 10" id="KW-0004">4Fe-4S</keyword>
<dbReference type="InterPro" id="IPR007202">
    <property type="entry name" value="4Fe-4S_dom"/>
</dbReference>